<evidence type="ECO:0000313" key="3">
    <source>
        <dbReference type="EMBL" id="KAG0316478.1"/>
    </source>
</evidence>
<dbReference type="GO" id="GO:0006044">
    <property type="term" value="P:N-acetylglucosamine metabolic process"/>
    <property type="evidence" value="ECO:0007669"/>
    <property type="project" value="TreeGrafter"/>
</dbReference>
<gene>
    <name evidence="3" type="ORF">BGZ99_006871</name>
</gene>
<protein>
    <recommendedName>
        <fullName evidence="5">Glycosyltransferase family 17 protein</fullName>
    </recommendedName>
</protein>
<feature type="transmembrane region" description="Helical" evidence="2">
    <location>
        <begin position="30"/>
        <end position="50"/>
    </location>
</feature>
<evidence type="ECO:0000313" key="4">
    <source>
        <dbReference type="Proteomes" id="UP000738325"/>
    </source>
</evidence>
<dbReference type="EMBL" id="JAAAIP010000478">
    <property type="protein sequence ID" value="KAG0316478.1"/>
    <property type="molecule type" value="Genomic_DNA"/>
</dbReference>
<dbReference type="Proteomes" id="UP000738325">
    <property type="component" value="Unassembled WGS sequence"/>
</dbReference>
<reference evidence="3" key="1">
    <citation type="journal article" date="2020" name="Fungal Divers.">
        <title>Resolving the Mortierellaceae phylogeny through synthesis of multi-gene phylogenetics and phylogenomics.</title>
        <authorList>
            <person name="Vandepol N."/>
            <person name="Liber J."/>
            <person name="Desiro A."/>
            <person name="Na H."/>
            <person name="Kennedy M."/>
            <person name="Barry K."/>
            <person name="Grigoriev I.V."/>
            <person name="Miller A.N."/>
            <person name="O'Donnell K."/>
            <person name="Stajich J.E."/>
            <person name="Bonito G."/>
        </authorList>
    </citation>
    <scope>NUCLEOTIDE SEQUENCE</scope>
    <source>
        <strain evidence="3">REB-010B</strain>
    </source>
</reference>
<evidence type="ECO:0000256" key="1">
    <source>
        <dbReference type="SAM" id="MobiDB-lite"/>
    </source>
</evidence>
<dbReference type="InterPro" id="IPR006813">
    <property type="entry name" value="Glyco_trans_17"/>
</dbReference>
<dbReference type="GO" id="GO:0003830">
    <property type="term" value="F:beta-1,4-mannosylglycoprotein 4-beta-N-acetylglucosaminyltransferase activity"/>
    <property type="evidence" value="ECO:0007669"/>
    <property type="project" value="InterPro"/>
</dbReference>
<proteinExistence type="predicted"/>
<dbReference type="PANTHER" id="PTHR12224">
    <property type="entry name" value="BETA-1,4-MANNOSYL-GLYCOPROTEIN BETA-1,4-N-ACETYLGLUCOSAMINYL-TRANSFERASE"/>
    <property type="match status" value="1"/>
</dbReference>
<dbReference type="Pfam" id="PF04724">
    <property type="entry name" value="Glyco_transf_17"/>
    <property type="match status" value="2"/>
</dbReference>
<organism evidence="3 4">
    <name type="scientific">Dissophora globulifera</name>
    <dbReference type="NCBI Taxonomy" id="979702"/>
    <lineage>
        <taxon>Eukaryota</taxon>
        <taxon>Fungi</taxon>
        <taxon>Fungi incertae sedis</taxon>
        <taxon>Mucoromycota</taxon>
        <taxon>Mortierellomycotina</taxon>
        <taxon>Mortierellomycetes</taxon>
        <taxon>Mortierellales</taxon>
        <taxon>Mortierellaceae</taxon>
        <taxon>Dissophora</taxon>
    </lineage>
</organism>
<dbReference type="OrthoDB" id="6474464at2759"/>
<evidence type="ECO:0000256" key="2">
    <source>
        <dbReference type="SAM" id="Phobius"/>
    </source>
</evidence>
<keyword evidence="2" id="KW-1133">Transmembrane helix</keyword>
<dbReference type="PANTHER" id="PTHR12224:SF0">
    <property type="entry name" value="BETA-1,4-MANNOSYL-GLYCOPROTEIN 4-BETA-N-ACETYLGLUCOSAMINYLTRANSFERASE"/>
    <property type="match status" value="1"/>
</dbReference>
<dbReference type="GO" id="GO:0016020">
    <property type="term" value="C:membrane"/>
    <property type="evidence" value="ECO:0007669"/>
    <property type="project" value="InterPro"/>
</dbReference>
<keyword evidence="2" id="KW-0472">Membrane</keyword>
<accession>A0A9P6UQJ9</accession>
<keyword evidence="4" id="KW-1185">Reference proteome</keyword>
<sequence>MSSPILPVASEGARDSGFWKRYLPHSKRPFSFVAKLSLALLVTFMLLLIVQERYSVRSILSPLNPGSNPGPNLDLEKSSGARTPRVYDVVLINNELELLEIRLNELHSVIDYFVIIESPTTFSGAPKPLHFRENEDRFSKFRRQILHIVIPTETFGGPVNAWSIERATRNYGFWDFLDIHRPLEGDWIIISDLDELPRRSAIQSMKYQDRSTPNGILFSEGEGTGGDIFRLGCKFYYYSYEYHHTGPLWNGPVIVRYRDTDSPAVLKQTNEAQLEAMQSITKDDYKAAGEQLRNLRNSGAATYVDDACFHCSWCFSNISIVLTKVESYSHVEHNQERYKDPKWIVQQYRKGLDLFERAADTFEYVENNKDVPEFVAANPDRYGYMLSRRDKLNAGFLDLDPLDPFGEHLADVNKQPNIPAGDLESPPPPQ</sequence>
<dbReference type="AlphaFoldDB" id="A0A9P6UQJ9"/>
<evidence type="ECO:0008006" key="5">
    <source>
        <dbReference type="Google" id="ProtNLM"/>
    </source>
</evidence>
<feature type="region of interest" description="Disordered" evidence="1">
    <location>
        <begin position="408"/>
        <end position="430"/>
    </location>
</feature>
<name>A0A9P6UQJ9_9FUNG</name>
<keyword evidence="2" id="KW-0812">Transmembrane</keyword>
<comment type="caution">
    <text evidence="3">The sequence shown here is derived from an EMBL/GenBank/DDBJ whole genome shotgun (WGS) entry which is preliminary data.</text>
</comment>